<dbReference type="PRINTS" id="PR01488">
    <property type="entry name" value="RTXTOXINA"/>
</dbReference>
<protein>
    <submittedName>
        <fullName evidence="8">Outer membrane adhesin like protein</fullName>
    </submittedName>
</protein>
<reference evidence="8 9" key="1">
    <citation type="submission" date="2010-08" db="EMBL/GenBank/DDBJ databases">
        <title>Complete sequence of Gallionella capsiferriformans ES-2.</title>
        <authorList>
            <consortium name="US DOE Joint Genome Institute"/>
            <person name="Lucas S."/>
            <person name="Copeland A."/>
            <person name="Lapidus A."/>
            <person name="Cheng J.-F."/>
            <person name="Bruce D."/>
            <person name="Goodwin L."/>
            <person name="Pitluck S."/>
            <person name="Chertkov O."/>
            <person name="Davenport K.W."/>
            <person name="Detter J.C."/>
            <person name="Han C."/>
            <person name="Tapia R."/>
            <person name="Land M."/>
            <person name="Hauser L."/>
            <person name="Chang Y.-J."/>
            <person name="Jeffries C."/>
            <person name="Kyrpides N."/>
            <person name="Ivanova N."/>
            <person name="Mikhailova N."/>
            <person name="Shelobolina E.S."/>
            <person name="Picardal F."/>
            <person name="Roden E."/>
            <person name="Emerson D."/>
            <person name="Woyke T."/>
        </authorList>
    </citation>
    <scope>NUCLEOTIDE SEQUENCE [LARGE SCALE GENOMIC DNA]</scope>
    <source>
        <strain evidence="8 9">ES-2</strain>
    </source>
</reference>
<evidence type="ECO:0000256" key="4">
    <source>
        <dbReference type="ARBA" id="ARBA00022837"/>
    </source>
</evidence>
<dbReference type="InterPro" id="IPR010221">
    <property type="entry name" value="VCBS_dom"/>
</dbReference>
<keyword evidence="6" id="KW-0472">Membrane</keyword>
<dbReference type="PROSITE" id="PS00330">
    <property type="entry name" value="HEMOLYSIN_CALCIUM"/>
    <property type="match status" value="3"/>
</dbReference>
<dbReference type="GO" id="GO:0005576">
    <property type="term" value="C:extracellular region"/>
    <property type="evidence" value="ECO:0007669"/>
    <property type="project" value="InterPro"/>
</dbReference>
<dbReference type="Pfam" id="PF05345">
    <property type="entry name" value="He_PIG"/>
    <property type="match status" value="2"/>
</dbReference>
<dbReference type="PRINTS" id="PR00313">
    <property type="entry name" value="CABNDNGRPT"/>
</dbReference>
<dbReference type="PANTHER" id="PTHR39431">
    <property type="entry name" value="FRPA/C-RELATED PROTEIN"/>
    <property type="match status" value="1"/>
</dbReference>
<evidence type="ECO:0000313" key="9">
    <source>
        <dbReference type="Proteomes" id="UP000001235"/>
    </source>
</evidence>
<keyword evidence="9" id="KW-1185">Reference proteome</keyword>
<sequence>MANLNLDAQQLQNSNLGITFSNLVYDLNNAAQKNIPSVIQVGQFLPSGVTDVAGSQAGYVPLPNINLSSFETRHVLNSPTGLNAFIALDTANNTVGLGVAGLNGAFGTNPGSAADTTQAAQFMQDQFKDFVLDGGLQTLREAFLNNPTMSLTAGGQSAGAAVLDAIIVAAKHGVPQATIDSWANDRRLAGKSLDDVRSLTSAISGFDLSNLTATKVNGLNSEYLLTKLGFTPADIAAVNLSGATITAIRMVDPLTGYGDVVTYIGGKTLGTMCEIGVNYDPAAGNVPGNYLGWYHRLEGALAKALATNDLNSCSIIDQNPLPLKTTEAILSIFDGLSFDDNAASYGGLAAMALFTTAFSAPSESAQFFGKLTSSVMGGGNEALYNMVGGVIEGAIKLAALSNPVGFIMNVGTLLFGSKLLNAAIGASTLPNTDLLPSFASGVNPIIYPSATNPSVAELKEYRFADHTDYYRPSDGVSMRMYNNGDYGVSYGDGTGFGMRTDGSGYVSVAQAGSTPLYVPFVNGDAIRPGQNGGIDIVKYLPDGLEQIRTVNADGTITSYKAKPDGTMEAMVAPIPRDGAQTLYNALAGVGNAVATYAPPLIDALSLIKAIQTGQPLPIVASGLRIANDFTSIRVPVDPNNPTGATYLKPTNASINGASNVAGGVLSLMSLDAALKRGDSMAAITAGAQAISYSASAYASFGGTFSSTTASSINSLNTALPYLNIVNSIVHGDAVGAAMGAIAMTPAAPVAWAYYAFNMIDSLFSSSEAPPEAWGSAHAQWSGFTATSSAVGEFGGLEAANQTYGSMLSYLDQLAAQQQTLNPGSSIGVIANRLPGLSYRNYSGYQITDIDPLTGVQVNPDIKYDLTGRPYNAPAGSVQASQSLTERMIRVALARGAIAPTWEIQTAALQTLAGDPMAGLTEEERAGRAGLLASQLAAGASTQTFRAVALDLNGDGVQTTGANKTVAFDVDNSGYLKNTAWLSNADGFLFLDRNLNGQIDAGNELFSNSAVSLTARGLNGMRWVDSNYDGKLSALDPVWNELKVWQDANGNGAADAGEVQTLGTLGISALDYAMGTFTQNGQLKQLASPDLAADTSGTRTHVVPEGIIIQSSQGQTSLLVTRVDDKSLLEANRDGITSYEDTETLISAADLLANDTLAGLSGQNISLTGVSGFTHGTGFLDGNGYIHYTPEANYFGAAQFNYTLQAGTGQTATATVNMNIQNVNDAPTVTIDQHVRALYGYASRAYVVGTGYIPASPQYAPYTGYNYTRVTAPVYGVHNTILTYVDTDGTNNATLIVSDVDNAPGTFTFDVVAQAQKGQGSVDASGNVGYTNWVGPNTPGAAYDSSVHVPGTDGGTFIRTYTTQADPFTVRVTDAGGASATIRVNTVHSGAYNPALGSGGGGGKKPISIDLGNDGFGFTNVNDSNIFFDINSDGFKHRTAWPTADDGLLALDANGNGTIDNGSEISFAAYLDGAQTDLQGLAAFDTNNDGVFSALDAKWNQFGVWQDVNQNGITDAGEFKSLDQMGISAVGLSSDGQFSIINGQSVHGMGQVTKVDGSTLALADVTLAYSEEVQITNADGTTSVTLKSAFAPSGETVTGTADKDLLLGNNGNTIIEAMAGDDVVMSDIGNDMIDGGAGSDLLYAGDGNDLVIGGTGDDVVFAGLGDDVVLGGDGHDALLGEGGNDVMFGGAGNDMLSGGDGNNVLSGDAGDDQVYGGTANDALFGGTGTDELSGMEGYDRLDGGAGNDLLDGGAQDDALFGGAGDDTLIGGAGNDTLDGGAGNDTYRVDSQGDVVTENINEGVDTVQSVINYTLGDNIENLTLTDPSSGSGQALADINGTGNALDNIITGNSGNNLLNGGRGADTLNGGAGNDTYLFNLGDGADTIIDSAMSAAGAGINTLVLGAGITAAMSTPLVGPNGEVTLDFGRGDSIRINQVGNLSVQNIQYADGSIVSVESLLNVAPVAHPDAISISEDSAQTRIAIASLLANDTDANALDTLSLTGFDAISVQGNAVAQDVSGNLVLNMGLRYQSLAAGQTVLDTFSYTIADSAGAASATSVTATIVGANDAPVAASPIVDQATWQAAAFGFTVPVGTFTDIDQGDVLNYSAVLSDGSTLPGWLSFDAVRLSFTGSPGNADVGSLSIVLTATDTGGLSASSAFHLNVANVNDAPVVTMKIADQLVAQGKAVNLSLPAILFTDLDFIHGDRLTYSASLADGSALPAWLSIDPATGRLNGTAGMGDLGALAIRLTATDTGGLSATTDFNMTVASMITGTSGNDTLFGSYGDDVYLFSAGSGQDTIYDFGGIDTIRLAGLNPSQVSYARELGNNGWPTYDLVIKVNGTSDSLRIVNYYINPVFQIEKFVFDDGTVLGTAEMNVSVFNLRASSNDSVVRGGNNGNSNDTYLFGIGSGQDKILDFDNGIDTVKLVGLNPSQVSYARELDNNGWPTYDLVIKVNGTSDSLRIVNYYINPVYQIEKLVFDDGTVLGTAEMNAAAIDLRGSGNSSVLRGGGNGSINDTYLFGMGSGQDRILDFDNGIDTVKLVGLNPSQVSYARELDNNGWPTYDLVIKVNGTSDSLRIVNYYINPVYQIEKLVFDDGTVLGSFAFGYAGYDILQGGNGNDALTDSGGNNLLIGGAGADTLTGSTGNELFAGGAGNDTITTGSGADVIAFNRGDGMDVVNGGVGTDNVVSLGRGINYADLALSKVSNNLILEVGNGEQITFANWYDTTANNKSVLDLQVMADAMAGFNATSTDPLLNQAVQNFNFTAVANAFDQARGTSATFMHWSATNSLLAARLSGTDTAALGGDLAHQYGTSGSFTGMNLTAAQTTLNDPLFGAQAQTLHALQGLQGGAVALQ</sequence>
<dbReference type="InterPro" id="IPR041690">
    <property type="entry name" value="Cadherin_5"/>
</dbReference>
<evidence type="ECO:0000313" key="8">
    <source>
        <dbReference type="EMBL" id="ADL55462.1"/>
    </source>
</evidence>
<dbReference type="HOGENOM" id="CLU_226638_0_0_4"/>
<dbReference type="KEGG" id="gca:Galf_1442"/>
<keyword evidence="5" id="KW-0843">Virulence</keyword>
<dbReference type="Pfam" id="PF17963">
    <property type="entry name" value="Big_9"/>
    <property type="match status" value="1"/>
</dbReference>
<dbReference type="Gene3D" id="2.60.40.10">
    <property type="entry name" value="Immunoglobulins"/>
    <property type="match status" value="2"/>
</dbReference>
<evidence type="ECO:0000256" key="3">
    <source>
        <dbReference type="ARBA" id="ARBA00022737"/>
    </source>
</evidence>
<dbReference type="Gene3D" id="2.150.10.10">
    <property type="entry name" value="Serralysin-like metalloprotease, C-terminal"/>
    <property type="match status" value="5"/>
</dbReference>
<dbReference type="GO" id="GO:0016020">
    <property type="term" value="C:membrane"/>
    <property type="evidence" value="ECO:0007669"/>
    <property type="project" value="UniProtKB-SubCell"/>
</dbReference>
<dbReference type="InterPro" id="IPR013783">
    <property type="entry name" value="Ig-like_fold"/>
</dbReference>
<dbReference type="Pfam" id="PF00353">
    <property type="entry name" value="HemolysinCabind"/>
    <property type="match status" value="8"/>
</dbReference>
<dbReference type="InterPro" id="IPR010566">
    <property type="entry name" value="Haemolys_ca-bd"/>
</dbReference>
<evidence type="ECO:0000256" key="2">
    <source>
        <dbReference type="ARBA" id="ARBA00022656"/>
    </source>
</evidence>
<dbReference type="InterPro" id="IPR011049">
    <property type="entry name" value="Serralysin-like_metalloprot_C"/>
</dbReference>
<dbReference type="EMBL" id="CP002159">
    <property type="protein sequence ID" value="ADL55462.1"/>
    <property type="molecule type" value="Genomic_DNA"/>
</dbReference>
<evidence type="ECO:0000256" key="1">
    <source>
        <dbReference type="ARBA" id="ARBA00004370"/>
    </source>
</evidence>
<dbReference type="InterPro" id="IPR018511">
    <property type="entry name" value="Hemolysin-typ_Ca-bd_CS"/>
</dbReference>
<dbReference type="eggNOG" id="COG2931">
    <property type="taxonomic scope" value="Bacteria"/>
</dbReference>
<dbReference type="InterPro" id="IPR001343">
    <property type="entry name" value="Hemolysn_Ca-bd"/>
</dbReference>
<dbReference type="Pfam" id="PF17892">
    <property type="entry name" value="Cadherin_5"/>
    <property type="match status" value="1"/>
</dbReference>
<dbReference type="Gene3D" id="2.60.40.3440">
    <property type="match status" value="1"/>
</dbReference>
<dbReference type="SUPFAM" id="SSF51120">
    <property type="entry name" value="beta-Roll"/>
    <property type="match status" value="7"/>
</dbReference>
<comment type="subcellular location">
    <subcellularLocation>
        <location evidence="1">Membrane</location>
    </subcellularLocation>
</comment>
<dbReference type="InterPro" id="IPR003995">
    <property type="entry name" value="RTX_toxin_determinant-A"/>
</dbReference>
<keyword evidence="4" id="KW-0106">Calcium</keyword>
<feature type="domain" description="Dystroglycan-type cadherin-like" evidence="7">
    <location>
        <begin position="2171"/>
        <end position="2273"/>
    </location>
</feature>
<evidence type="ECO:0000259" key="7">
    <source>
        <dbReference type="SMART" id="SM00736"/>
    </source>
</evidence>
<dbReference type="InterPro" id="IPR006644">
    <property type="entry name" value="Cadg"/>
</dbReference>
<evidence type="ECO:0000256" key="6">
    <source>
        <dbReference type="ARBA" id="ARBA00023136"/>
    </source>
</evidence>
<keyword evidence="2" id="KW-0800">Toxin</keyword>
<dbReference type="PANTHER" id="PTHR39431:SF1">
    <property type="entry name" value="FRPA_C-RELATED PROTEIN"/>
    <property type="match status" value="1"/>
</dbReference>
<dbReference type="STRING" id="395494.Galf_1442"/>
<gene>
    <name evidence="8" type="ordered locus">Galf_1442</name>
</gene>
<dbReference type="NCBIfam" id="TIGR01965">
    <property type="entry name" value="VCBS_repeat"/>
    <property type="match status" value="1"/>
</dbReference>
<accession>D9SG15</accession>
<dbReference type="InterPro" id="IPR015919">
    <property type="entry name" value="Cadherin-like_sf"/>
</dbReference>
<dbReference type="SMART" id="SM00736">
    <property type="entry name" value="CADG"/>
    <property type="match status" value="2"/>
</dbReference>
<dbReference type="GO" id="GO:0090729">
    <property type="term" value="F:toxin activity"/>
    <property type="evidence" value="ECO:0007669"/>
    <property type="project" value="UniProtKB-KW"/>
</dbReference>
<dbReference type="GO" id="GO:0005509">
    <property type="term" value="F:calcium ion binding"/>
    <property type="evidence" value="ECO:0007669"/>
    <property type="project" value="InterPro"/>
</dbReference>
<name>D9SG15_GALCS</name>
<proteinExistence type="predicted"/>
<evidence type="ECO:0000256" key="5">
    <source>
        <dbReference type="ARBA" id="ARBA00023026"/>
    </source>
</evidence>
<dbReference type="Pfam" id="PF06594">
    <property type="entry name" value="HCBP_related"/>
    <property type="match status" value="3"/>
</dbReference>
<keyword evidence="3" id="KW-0677">Repeat</keyword>
<dbReference type="RefSeq" id="WP_013293401.1">
    <property type="nucleotide sequence ID" value="NC_014394.1"/>
</dbReference>
<dbReference type="Proteomes" id="UP000001235">
    <property type="component" value="Chromosome"/>
</dbReference>
<dbReference type="OrthoDB" id="8538764at2"/>
<feature type="domain" description="Dystroglycan-type cadherin-like" evidence="7">
    <location>
        <begin position="2070"/>
        <end position="2170"/>
    </location>
</feature>
<organism evidence="8 9">
    <name type="scientific">Gallionella capsiferriformans (strain ES-2)</name>
    <name type="common">Gallionella ferruginea capsiferriformans (strain ES-2)</name>
    <dbReference type="NCBI Taxonomy" id="395494"/>
    <lineage>
        <taxon>Bacteria</taxon>
        <taxon>Pseudomonadati</taxon>
        <taxon>Pseudomonadota</taxon>
        <taxon>Betaproteobacteria</taxon>
        <taxon>Nitrosomonadales</taxon>
        <taxon>Gallionellaceae</taxon>
        <taxon>Gallionella</taxon>
    </lineage>
</organism>
<dbReference type="SUPFAM" id="SSF49313">
    <property type="entry name" value="Cadherin-like"/>
    <property type="match status" value="2"/>
</dbReference>